<organism evidence="1">
    <name type="scientific">Anguilla anguilla</name>
    <name type="common">European freshwater eel</name>
    <name type="synonym">Muraena anguilla</name>
    <dbReference type="NCBI Taxonomy" id="7936"/>
    <lineage>
        <taxon>Eukaryota</taxon>
        <taxon>Metazoa</taxon>
        <taxon>Chordata</taxon>
        <taxon>Craniata</taxon>
        <taxon>Vertebrata</taxon>
        <taxon>Euteleostomi</taxon>
        <taxon>Actinopterygii</taxon>
        <taxon>Neopterygii</taxon>
        <taxon>Teleostei</taxon>
        <taxon>Anguilliformes</taxon>
        <taxon>Anguillidae</taxon>
        <taxon>Anguilla</taxon>
    </lineage>
</organism>
<protein>
    <submittedName>
        <fullName evidence="1">Uncharacterized protein</fullName>
    </submittedName>
</protein>
<reference evidence="1" key="1">
    <citation type="submission" date="2014-11" db="EMBL/GenBank/DDBJ databases">
        <authorList>
            <person name="Amaro Gonzalez C."/>
        </authorList>
    </citation>
    <scope>NUCLEOTIDE SEQUENCE</scope>
</reference>
<evidence type="ECO:0000313" key="1">
    <source>
        <dbReference type="EMBL" id="JAH66827.1"/>
    </source>
</evidence>
<reference evidence="1" key="2">
    <citation type="journal article" date="2015" name="Fish Shellfish Immunol.">
        <title>Early steps in the European eel (Anguilla anguilla)-Vibrio vulnificus interaction in the gills: Role of the RtxA13 toxin.</title>
        <authorList>
            <person name="Callol A."/>
            <person name="Pajuelo D."/>
            <person name="Ebbesson L."/>
            <person name="Teles M."/>
            <person name="MacKenzie S."/>
            <person name="Amaro C."/>
        </authorList>
    </citation>
    <scope>NUCLEOTIDE SEQUENCE</scope>
</reference>
<dbReference type="EMBL" id="GBXM01041750">
    <property type="protein sequence ID" value="JAH66827.1"/>
    <property type="molecule type" value="Transcribed_RNA"/>
</dbReference>
<proteinExistence type="predicted"/>
<name>A0A0E9UM11_ANGAN</name>
<dbReference type="AlphaFoldDB" id="A0A0E9UM11"/>
<accession>A0A0E9UM11</accession>
<sequence length="31" mass="3830">MGGRQEFMCECRWVSRERERENSDELRDIVI</sequence>